<accession>A0ABV3JWD0</accession>
<dbReference type="GO" id="GO:0005524">
    <property type="term" value="F:ATP binding"/>
    <property type="evidence" value="ECO:0007669"/>
    <property type="project" value="UniProtKB-KW"/>
</dbReference>
<gene>
    <name evidence="5" type="ORF">AB0L16_11485</name>
</gene>
<evidence type="ECO:0000313" key="5">
    <source>
        <dbReference type="EMBL" id="MEV5507090.1"/>
    </source>
</evidence>
<keyword evidence="1" id="KW-0813">Transport</keyword>
<dbReference type="InterPro" id="IPR003593">
    <property type="entry name" value="AAA+_ATPase"/>
</dbReference>
<dbReference type="InterPro" id="IPR027417">
    <property type="entry name" value="P-loop_NTPase"/>
</dbReference>
<reference evidence="5 6" key="1">
    <citation type="submission" date="2024-06" db="EMBL/GenBank/DDBJ databases">
        <title>The Natural Products Discovery Center: Release of the First 8490 Sequenced Strains for Exploring Actinobacteria Biosynthetic Diversity.</title>
        <authorList>
            <person name="Kalkreuter E."/>
            <person name="Kautsar S.A."/>
            <person name="Yang D."/>
            <person name="Bader C.D."/>
            <person name="Teijaro C.N."/>
            <person name="Fluegel L."/>
            <person name="Davis C.M."/>
            <person name="Simpson J.R."/>
            <person name="Lauterbach L."/>
            <person name="Steele A.D."/>
            <person name="Gui C."/>
            <person name="Meng S."/>
            <person name="Li G."/>
            <person name="Viehrig K."/>
            <person name="Ye F."/>
            <person name="Su P."/>
            <person name="Kiefer A.F."/>
            <person name="Nichols A."/>
            <person name="Cepeda A.J."/>
            <person name="Yan W."/>
            <person name="Fan B."/>
            <person name="Jiang Y."/>
            <person name="Adhikari A."/>
            <person name="Zheng C.-J."/>
            <person name="Schuster L."/>
            <person name="Cowan T.M."/>
            <person name="Smanski M.J."/>
            <person name="Chevrette M.G."/>
            <person name="De Carvalho L.P.S."/>
            <person name="Shen B."/>
        </authorList>
    </citation>
    <scope>NUCLEOTIDE SEQUENCE [LARGE SCALE GENOMIC DNA]</scope>
    <source>
        <strain evidence="5 6">NPDC052347</strain>
    </source>
</reference>
<sequence length="277" mass="29064">MRLEAVGKRYGRGGWVLRDVRAEIAPGEVVAFAGGNGSGKSTLLRILAGVTRPSAGAVTGRPAVVGYVPDRFSPVERLSAMAYLTHMGRIRGLTTQTASARASGLLERLALVGGADSPLRTLSKGNGQKVALAQALLVEPELLVLDEPWSGLDASAHGVLAEIMGEVAGRGGAVVFTDHREAVTRARASRTYVVDGGRVVLQGSRTQPPLTGVVLTGPDTGPPPRTLDWQTLQGVRAVHGGETRISLTVERAHADALLQLALRHGWSVVDVTRGVDE</sequence>
<keyword evidence="3 5" id="KW-0067">ATP-binding</keyword>
<dbReference type="InterPro" id="IPR051782">
    <property type="entry name" value="ABC_Transporter_VariousFunc"/>
</dbReference>
<dbReference type="PROSITE" id="PS50893">
    <property type="entry name" value="ABC_TRANSPORTER_2"/>
    <property type="match status" value="1"/>
</dbReference>
<organism evidence="5 6">
    <name type="scientific">Streptomyces orinoci</name>
    <name type="common">Streptoverticillium orinoci</name>
    <dbReference type="NCBI Taxonomy" id="67339"/>
    <lineage>
        <taxon>Bacteria</taxon>
        <taxon>Bacillati</taxon>
        <taxon>Actinomycetota</taxon>
        <taxon>Actinomycetes</taxon>
        <taxon>Kitasatosporales</taxon>
        <taxon>Streptomycetaceae</taxon>
        <taxon>Streptomyces</taxon>
    </lineage>
</organism>
<dbReference type="EMBL" id="JBFAUK010000006">
    <property type="protein sequence ID" value="MEV5507090.1"/>
    <property type="molecule type" value="Genomic_DNA"/>
</dbReference>
<dbReference type="SUPFAM" id="SSF52540">
    <property type="entry name" value="P-loop containing nucleoside triphosphate hydrolases"/>
    <property type="match status" value="1"/>
</dbReference>
<comment type="caution">
    <text evidence="5">The sequence shown here is derived from an EMBL/GenBank/DDBJ whole genome shotgun (WGS) entry which is preliminary data.</text>
</comment>
<keyword evidence="2" id="KW-0547">Nucleotide-binding</keyword>
<evidence type="ECO:0000256" key="3">
    <source>
        <dbReference type="ARBA" id="ARBA00022840"/>
    </source>
</evidence>
<dbReference type="PANTHER" id="PTHR42939:SF1">
    <property type="entry name" value="ABC TRANSPORTER ATP-BINDING PROTEIN ALBC-RELATED"/>
    <property type="match status" value="1"/>
</dbReference>
<keyword evidence="6" id="KW-1185">Reference proteome</keyword>
<feature type="domain" description="ABC transporter" evidence="4">
    <location>
        <begin position="1"/>
        <end position="221"/>
    </location>
</feature>
<evidence type="ECO:0000256" key="2">
    <source>
        <dbReference type="ARBA" id="ARBA00022741"/>
    </source>
</evidence>
<dbReference type="InterPro" id="IPR003439">
    <property type="entry name" value="ABC_transporter-like_ATP-bd"/>
</dbReference>
<dbReference type="PANTHER" id="PTHR42939">
    <property type="entry name" value="ABC TRANSPORTER ATP-BINDING PROTEIN ALBC-RELATED"/>
    <property type="match status" value="1"/>
</dbReference>
<evidence type="ECO:0000256" key="1">
    <source>
        <dbReference type="ARBA" id="ARBA00022448"/>
    </source>
</evidence>
<dbReference type="Pfam" id="PF00005">
    <property type="entry name" value="ABC_tran"/>
    <property type="match status" value="1"/>
</dbReference>
<protein>
    <submittedName>
        <fullName evidence="5">ABC transporter ATP-binding protein</fullName>
    </submittedName>
</protein>
<proteinExistence type="predicted"/>
<evidence type="ECO:0000259" key="4">
    <source>
        <dbReference type="PROSITE" id="PS50893"/>
    </source>
</evidence>
<name>A0ABV3JWD0_STRON</name>
<evidence type="ECO:0000313" key="6">
    <source>
        <dbReference type="Proteomes" id="UP001552594"/>
    </source>
</evidence>
<dbReference type="Proteomes" id="UP001552594">
    <property type="component" value="Unassembled WGS sequence"/>
</dbReference>
<dbReference type="RefSeq" id="WP_109280697.1">
    <property type="nucleotide sequence ID" value="NZ_JBFAUK010000006.1"/>
</dbReference>
<dbReference type="SMART" id="SM00382">
    <property type="entry name" value="AAA"/>
    <property type="match status" value="1"/>
</dbReference>
<dbReference type="Gene3D" id="3.40.50.300">
    <property type="entry name" value="P-loop containing nucleotide triphosphate hydrolases"/>
    <property type="match status" value="1"/>
</dbReference>